<reference evidence="2" key="1">
    <citation type="journal article" date="2019" name="Curr. Biol.">
        <title>Genome Sequence of Striga asiatica Provides Insight into the Evolution of Plant Parasitism.</title>
        <authorList>
            <person name="Yoshida S."/>
            <person name="Kim S."/>
            <person name="Wafula E.K."/>
            <person name="Tanskanen J."/>
            <person name="Kim Y.M."/>
            <person name="Honaas L."/>
            <person name="Yang Z."/>
            <person name="Spallek T."/>
            <person name="Conn C.E."/>
            <person name="Ichihashi Y."/>
            <person name="Cheong K."/>
            <person name="Cui S."/>
            <person name="Der J.P."/>
            <person name="Gundlach H."/>
            <person name="Jiao Y."/>
            <person name="Hori C."/>
            <person name="Ishida J.K."/>
            <person name="Kasahara H."/>
            <person name="Kiba T."/>
            <person name="Kim M.S."/>
            <person name="Koo N."/>
            <person name="Laohavisit A."/>
            <person name="Lee Y.H."/>
            <person name="Lumba S."/>
            <person name="McCourt P."/>
            <person name="Mortimer J.C."/>
            <person name="Mutuku J.M."/>
            <person name="Nomura T."/>
            <person name="Sasaki-Sekimoto Y."/>
            <person name="Seto Y."/>
            <person name="Wang Y."/>
            <person name="Wakatake T."/>
            <person name="Sakakibara H."/>
            <person name="Demura T."/>
            <person name="Yamaguchi S."/>
            <person name="Yoneyama K."/>
            <person name="Manabe R.I."/>
            <person name="Nelson D.C."/>
            <person name="Schulman A.H."/>
            <person name="Timko M.P."/>
            <person name="dePamphilis C.W."/>
            <person name="Choi D."/>
            <person name="Shirasu K."/>
        </authorList>
    </citation>
    <scope>NUCLEOTIDE SEQUENCE [LARGE SCALE GENOMIC DNA]</scope>
    <source>
        <strain evidence="2">cv. UVA1</strain>
    </source>
</reference>
<dbReference type="InterPro" id="IPR027409">
    <property type="entry name" value="GroEL-like_apical_dom_sf"/>
</dbReference>
<protein>
    <submittedName>
        <fullName evidence="1">60 kDa chaperonin</fullName>
    </submittedName>
</protein>
<dbReference type="PANTHER" id="PTHR12381:SF56">
    <property type="entry name" value="B30.2_SPRY DOMAIN-CONTAINING PROTEIN-RELATED"/>
    <property type="match status" value="1"/>
</dbReference>
<sequence>MQLAFKPSFSSRHRLHCVGPTPWRRCKSVAPFPTNPSLANLGINSGFNGNFLFREKQPAFVEPRAELARSSDGPLPAATVMQTQFPDSKPEYGVVKTRPPLEGLDDYPLLVEVNALVFVRQKFTETLASLIVNKLRAGIKVCVVKAPGYGGYGENRKSFARSCCLNWRPCKYMYKHVIIEEVEMNLENVKLDMLAHAICAFKIPHNFIIDQTNLYKNARRRKLKLFADFVTLAAVVFPRVEKIKFHGDKRFQEMGKATD</sequence>
<name>A0A5A7RFF3_STRAF</name>
<keyword evidence="2" id="KW-1185">Reference proteome</keyword>
<dbReference type="AlphaFoldDB" id="A0A5A7RFF3"/>
<accession>A0A5A7RFF3</accession>
<dbReference type="GO" id="GO:0003723">
    <property type="term" value="F:RNA binding"/>
    <property type="evidence" value="ECO:0007669"/>
    <property type="project" value="TreeGrafter"/>
</dbReference>
<organism evidence="1 2">
    <name type="scientific">Striga asiatica</name>
    <name type="common">Asiatic witchweed</name>
    <name type="synonym">Buchnera asiatica</name>
    <dbReference type="NCBI Taxonomy" id="4170"/>
    <lineage>
        <taxon>Eukaryota</taxon>
        <taxon>Viridiplantae</taxon>
        <taxon>Streptophyta</taxon>
        <taxon>Embryophyta</taxon>
        <taxon>Tracheophyta</taxon>
        <taxon>Spermatophyta</taxon>
        <taxon>Magnoliopsida</taxon>
        <taxon>eudicotyledons</taxon>
        <taxon>Gunneridae</taxon>
        <taxon>Pentapetalae</taxon>
        <taxon>asterids</taxon>
        <taxon>lamiids</taxon>
        <taxon>Lamiales</taxon>
        <taxon>Orobanchaceae</taxon>
        <taxon>Buchnereae</taxon>
        <taxon>Striga</taxon>
    </lineage>
</organism>
<evidence type="ECO:0000313" key="2">
    <source>
        <dbReference type="Proteomes" id="UP000325081"/>
    </source>
</evidence>
<dbReference type="OrthoDB" id="445357at2759"/>
<evidence type="ECO:0000313" key="1">
    <source>
        <dbReference type="EMBL" id="GER55925.1"/>
    </source>
</evidence>
<dbReference type="EMBL" id="BKCP01012292">
    <property type="protein sequence ID" value="GER55925.1"/>
    <property type="molecule type" value="Genomic_DNA"/>
</dbReference>
<comment type="caution">
    <text evidence="1">The sequence shown here is derived from an EMBL/GenBank/DDBJ whole genome shotgun (WGS) entry which is preliminary data.</text>
</comment>
<dbReference type="SUPFAM" id="SSF52029">
    <property type="entry name" value="GroEL apical domain-like"/>
    <property type="match status" value="1"/>
</dbReference>
<dbReference type="GO" id="GO:0005634">
    <property type="term" value="C:nucleus"/>
    <property type="evidence" value="ECO:0007669"/>
    <property type="project" value="TreeGrafter"/>
</dbReference>
<dbReference type="PANTHER" id="PTHR12381">
    <property type="entry name" value="HETEROGENEOUS NUCLEAR RIBONUCLEOPROTEIN U FAMILY MEMBER"/>
    <property type="match status" value="1"/>
</dbReference>
<dbReference type="Gene3D" id="3.50.7.10">
    <property type="entry name" value="GroEL"/>
    <property type="match status" value="1"/>
</dbReference>
<dbReference type="GO" id="GO:0000380">
    <property type="term" value="P:alternative mRNA splicing, via spliceosome"/>
    <property type="evidence" value="ECO:0007669"/>
    <property type="project" value="TreeGrafter"/>
</dbReference>
<proteinExistence type="predicted"/>
<dbReference type="Proteomes" id="UP000325081">
    <property type="component" value="Unassembled WGS sequence"/>
</dbReference>
<gene>
    <name evidence="1" type="ORF">STAS_33623</name>
</gene>